<dbReference type="Proteomes" id="UP001632037">
    <property type="component" value="Unassembled WGS sequence"/>
</dbReference>
<sequence>MVGPSRKVKRHNVTFWDFAGQDVYQVTHALFYSERTLYLICVDLSKYAEKLKEVDAYSRSEKRTNLQRFFEENVLRWVRLILFRQPSAQFKVIGTKEDLVSEDQLKDISRHMNACMKSFVDNFNMKRVTDDVKRALDANFKPNNLVTTSANQVDSIEKARESIKRAIIENSKELSFMMTVTYSKVLDWIFKTKQSCKGAASEDRVKQMIVPFDDLFIDLKVGLEDVNQCQEILRALHRLGDVLWYEDKDANPDDLVILDPKMMLELVREVVNHSYEGRTGESYDALRRDGTLHHSLLMTFSWWKALEAVDGRMVYLFKHLLKHFNLAYPASNVVELATVDMIVPAYWKTRAAAAQDLGKSLSKQQSALTRNDVAGEAIAKWHYRQDTVRKVGATHVECFVRGIFAVINFVAERKKLCDNVTIEVAAATKEIAWAEMRDFVMAMEVVLIDYKGLNTAKQNEFERFVIDSENNLKVVSGLMGDTREMDRLRSENPWLPPDFEWFIQRAWEYPGKLDELKAQKITLQLNHRLDVLKQLVASSGTRHFPALWTLLKEASVIKLRIHSDLTGECHHQPLNIKVSNDFLTRYANLFQVGISILPLASSLIPIEIAKTAVGMVLDACQTGLESVQTVGSILARAGLNPGEVKSSTELDMPVPSRISFLRELLMIHDEHFDDSKVSELSNLCCVADSEGRYVWVHKQELEGLQHGFTLCDPPKVLVTPQIKSISIQVTQLLWAGREASQKNIFCEWEDVGTSGQR</sequence>
<dbReference type="EMBL" id="JBIMZQ010000041">
    <property type="protein sequence ID" value="KAL3660420.1"/>
    <property type="molecule type" value="Genomic_DNA"/>
</dbReference>
<comment type="caution">
    <text evidence="1">The sequence shown here is derived from an EMBL/GenBank/DDBJ whole genome shotgun (WGS) entry which is preliminary data.</text>
</comment>
<proteinExistence type="predicted"/>
<keyword evidence="2" id="KW-1185">Reference proteome</keyword>
<evidence type="ECO:0000313" key="2">
    <source>
        <dbReference type="Proteomes" id="UP001632037"/>
    </source>
</evidence>
<dbReference type="Gene3D" id="3.40.50.300">
    <property type="entry name" value="P-loop containing nucleotide triphosphate hydrolases"/>
    <property type="match status" value="1"/>
</dbReference>
<organism evidence="1 2">
    <name type="scientific">Phytophthora oleae</name>
    <dbReference type="NCBI Taxonomy" id="2107226"/>
    <lineage>
        <taxon>Eukaryota</taxon>
        <taxon>Sar</taxon>
        <taxon>Stramenopiles</taxon>
        <taxon>Oomycota</taxon>
        <taxon>Peronosporomycetes</taxon>
        <taxon>Peronosporales</taxon>
        <taxon>Peronosporaceae</taxon>
        <taxon>Phytophthora</taxon>
    </lineage>
</organism>
<dbReference type="InterPro" id="IPR027417">
    <property type="entry name" value="P-loop_NTPase"/>
</dbReference>
<accession>A0ABD3F0U1</accession>
<dbReference type="SUPFAM" id="SSF52540">
    <property type="entry name" value="P-loop containing nucleoside triphosphate hydrolases"/>
    <property type="match status" value="1"/>
</dbReference>
<dbReference type="AlphaFoldDB" id="A0ABD3F0U1"/>
<gene>
    <name evidence="1" type="ORF">V7S43_014573</name>
</gene>
<reference evidence="1 2" key="1">
    <citation type="submission" date="2024-09" db="EMBL/GenBank/DDBJ databases">
        <title>Genome sequencing and assembly of Phytophthora oleae, isolate VK10A, causative agent of rot of olive drupes.</title>
        <authorList>
            <person name="Conti Taguali S."/>
            <person name="Riolo M."/>
            <person name="La Spada F."/>
            <person name="Cacciola S.O."/>
            <person name="Dionisio G."/>
        </authorList>
    </citation>
    <scope>NUCLEOTIDE SEQUENCE [LARGE SCALE GENOMIC DNA]</scope>
    <source>
        <strain evidence="1 2">VK10A</strain>
    </source>
</reference>
<evidence type="ECO:0000313" key="1">
    <source>
        <dbReference type="EMBL" id="KAL3660420.1"/>
    </source>
</evidence>
<protein>
    <submittedName>
        <fullName evidence="1">Uncharacterized protein</fullName>
    </submittedName>
</protein>
<dbReference type="Pfam" id="PF08477">
    <property type="entry name" value="Roc"/>
    <property type="match status" value="1"/>
</dbReference>
<name>A0ABD3F0U1_9STRA</name>